<dbReference type="STRING" id="413071.G9MFA6"/>
<dbReference type="RefSeq" id="XP_013961288.1">
    <property type="nucleotide sequence ID" value="XM_014105813.1"/>
</dbReference>
<evidence type="ECO:0000256" key="6">
    <source>
        <dbReference type="PROSITE-ProRule" id="PRU01240"/>
    </source>
</evidence>
<organism evidence="11 12">
    <name type="scientific">Hypocrea virens (strain Gv29-8 / FGSC 10586)</name>
    <name type="common">Gliocladium virens</name>
    <name type="synonym">Trichoderma virens</name>
    <dbReference type="NCBI Taxonomy" id="413071"/>
    <lineage>
        <taxon>Eukaryota</taxon>
        <taxon>Fungi</taxon>
        <taxon>Dikarya</taxon>
        <taxon>Ascomycota</taxon>
        <taxon>Pezizomycotina</taxon>
        <taxon>Sordariomycetes</taxon>
        <taxon>Hypocreomycetidae</taxon>
        <taxon>Hypocreales</taxon>
        <taxon>Hypocreaceae</taxon>
        <taxon>Trichoderma</taxon>
    </lineage>
</organism>
<protein>
    <recommendedName>
        <fullName evidence="13">Peptidase S8/S53 domain-containing protein</fullName>
    </recommendedName>
</protein>
<keyword evidence="2 6" id="KW-0645">Protease</keyword>
<dbReference type="PRINTS" id="PR00723">
    <property type="entry name" value="SUBTILISIN"/>
</dbReference>
<dbReference type="Gene3D" id="3.40.50.200">
    <property type="entry name" value="Peptidase S8/S53 domain"/>
    <property type="match status" value="1"/>
</dbReference>
<dbReference type="SUPFAM" id="SSF52743">
    <property type="entry name" value="Subtilisin-like"/>
    <property type="match status" value="1"/>
</dbReference>
<dbReference type="PROSITE" id="PS51892">
    <property type="entry name" value="SUBTILASE"/>
    <property type="match status" value="1"/>
</dbReference>
<dbReference type="InParanoid" id="G9MFA6"/>
<evidence type="ECO:0000259" key="9">
    <source>
        <dbReference type="Pfam" id="PF00082"/>
    </source>
</evidence>
<keyword evidence="3 8" id="KW-0732">Signal</keyword>
<proteinExistence type="inferred from homology"/>
<evidence type="ECO:0000313" key="11">
    <source>
        <dbReference type="EMBL" id="EHK27072.1"/>
    </source>
</evidence>
<evidence type="ECO:0000256" key="8">
    <source>
        <dbReference type="SAM" id="SignalP"/>
    </source>
</evidence>
<dbReference type="InterPro" id="IPR015500">
    <property type="entry name" value="Peptidase_S8_subtilisin-rel"/>
</dbReference>
<dbReference type="CDD" id="cd04077">
    <property type="entry name" value="Peptidases_S8_PCSK9_ProteinaseK_like"/>
    <property type="match status" value="1"/>
</dbReference>
<dbReference type="AlphaFoldDB" id="G9MFA6"/>
<feature type="chain" id="PRO_5003523494" description="Peptidase S8/S53 domain-containing protein" evidence="8">
    <location>
        <begin position="21"/>
        <end position="407"/>
    </location>
</feature>
<dbReference type="SUPFAM" id="SSF54897">
    <property type="entry name" value="Protease propeptides/inhibitors"/>
    <property type="match status" value="1"/>
</dbReference>
<evidence type="ECO:0000259" key="10">
    <source>
        <dbReference type="Pfam" id="PF05922"/>
    </source>
</evidence>
<dbReference type="SMR" id="G9MFA6"/>
<feature type="signal peptide" evidence="8">
    <location>
        <begin position="1"/>
        <end position="20"/>
    </location>
</feature>
<dbReference type="PROSITE" id="PS00136">
    <property type="entry name" value="SUBTILASE_ASP"/>
    <property type="match status" value="1"/>
</dbReference>
<feature type="active site" description="Charge relay system" evidence="6">
    <location>
        <position position="165"/>
    </location>
</feature>
<feature type="active site" description="Charge relay system" evidence="6">
    <location>
        <position position="196"/>
    </location>
</feature>
<keyword evidence="12" id="KW-1185">Reference proteome</keyword>
<dbReference type="GO" id="GO:0005576">
    <property type="term" value="C:extracellular region"/>
    <property type="evidence" value="ECO:0007669"/>
    <property type="project" value="UniProtKB-ARBA"/>
</dbReference>
<evidence type="ECO:0000256" key="3">
    <source>
        <dbReference type="ARBA" id="ARBA00022729"/>
    </source>
</evidence>
<dbReference type="FunFam" id="3.40.50.200:FF:000007">
    <property type="entry name" value="Subtilisin-like serine protease"/>
    <property type="match status" value="1"/>
</dbReference>
<evidence type="ECO:0000313" key="12">
    <source>
        <dbReference type="Proteomes" id="UP000007115"/>
    </source>
</evidence>
<dbReference type="Proteomes" id="UP000007115">
    <property type="component" value="Unassembled WGS sequence"/>
</dbReference>
<feature type="domain" description="Peptidase S8/S53" evidence="9">
    <location>
        <begin position="157"/>
        <end position="385"/>
    </location>
</feature>
<comment type="caution">
    <text evidence="11">The sequence shown here is derived from an EMBL/GenBank/DDBJ whole genome shotgun (WGS) entry which is preliminary data.</text>
</comment>
<dbReference type="PROSITE" id="PS00137">
    <property type="entry name" value="SUBTILASE_HIS"/>
    <property type="match status" value="1"/>
</dbReference>
<dbReference type="InterPro" id="IPR022398">
    <property type="entry name" value="Peptidase_S8_His-AS"/>
</dbReference>
<dbReference type="InterPro" id="IPR023828">
    <property type="entry name" value="Peptidase_S8_Ser-AS"/>
</dbReference>
<dbReference type="PROSITE" id="PS00138">
    <property type="entry name" value="SUBTILASE_SER"/>
    <property type="match status" value="1"/>
</dbReference>
<dbReference type="PANTHER" id="PTHR43806:SF58">
    <property type="entry name" value="ALKALINE PROTEASE 1-RELATED"/>
    <property type="match status" value="1"/>
</dbReference>
<dbReference type="eggNOG" id="KOG1153">
    <property type="taxonomic scope" value="Eukaryota"/>
</dbReference>
<gene>
    <name evidence="11" type="ORF">TRIVIDRAFT_33902</name>
</gene>
<feature type="active site" description="Charge relay system" evidence="6">
    <location>
        <position position="352"/>
    </location>
</feature>
<evidence type="ECO:0000256" key="1">
    <source>
        <dbReference type="ARBA" id="ARBA00011073"/>
    </source>
</evidence>
<evidence type="ECO:0000256" key="5">
    <source>
        <dbReference type="ARBA" id="ARBA00022825"/>
    </source>
</evidence>
<comment type="similarity">
    <text evidence="1 6 7">Belongs to the peptidase S8 family.</text>
</comment>
<sequence length="407" mass="43784">MAWFKKLALLLITVSPCVTAYPFNKTGRRLALNLDALEPEAKYIVTLQKDLTPTQFKNHIAKVNGTYYRSSQDNKQSSPSGLERTYAIGGYRAYSGTFDKDTIASLWSDAVVAEIELDDYFTVQKLVTQRHAPWGLAALSSKKPGSESYRYDKSAGNGTFAYVIDTGINTKHVEFGGRASVGYSVIADDFSDNSGHGTHVSGIIGGKTFGVAKQTEIIGVKVFLNNGGENSDVIDGLQWAVRDILAKGRQSRSVINMSLGGPYSYALNHAVDAAFEMGILVVVAAGNDAEPARYSSPASSSQALTVGAIDIQWRRCGFSNFGPEVNIEAPGEDIESAFIATDNATAILDGTSMATPHITGLALYLAALEKTKTAKELRDKVLEVAIKDKAKDLTLETPNLIAHNGAR</sequence>
<evidence type="ECO:0008006" key="13">
    <source>
        <dbReference type="Google" id="ProtNLM"/>
    </source>
</evidence>
<evidence type="ECO:0000256" key="2">
    <source>
        <dbReference type="ARBA" id="ARBA00022670"/>
    </source>
</evidence>
<dbReference type="HOGENOM" id="CLU_011263_1_4_1"/>
<dbReference type="InterPro" id="IPR000209">
    <property type="entry name" value="Peptidase_S8/S53_dom"/>
</dbReference>
<reference evidence="11 12" key="1">
    <citation type="journal article" date="2011" name="Genome Biol.">
        <title>Comparative genome sequence analysis underscores mycoparasitism as the ancestral life style of Trichoderma.</title>
        <authorList>
            <person name="Kubicek C.P."/>
            <person name="Herrera-Estrella A."/>
            <person name="Seidl-Seiboth V."/>
            <person name="Martinez D.A."/>
            <person name="Druzhinina I.S."/>
            <person name="Thon M."/>
            <person name="Zeilinger S."/>
            <person name="Casas-Flores S."/>
            <person name="Horwitz B.A."/>
            <person name="Mukherjee P.K."/>
            <person name="Mukherjee M."/>
            <person name="Kredics L."/>
            <person name="Alcaraz L.D."/>
            <person name="Aerts A."/>
            <person name="Antal Z."/>
            <person name="Atanasova L."/>
            <person name="Cervantes-Badillo M.G."/>
            <person name="Challacombe J."/>
            <person name="Chertkov O."/>
            <person name="McCluskey K."/>
            <person name="Coulpier F."/>
            <person name="Deshpande N."/>
            <person name="von Doehren H."/>
            <person name="Ebbole D.J."/>
            <person name="Esquivel-Naranjo E.U."/>
            <person name="Fekete E."/>
            <person name="Flipphi M."/>
            <person name="Glaser F."/>
            <person name="Gomez-Rodriguez E.Y."/>
            <person name="Gruber S."/>
            <person name="Han C."/>
            <person name="Henrissat B."/>
            <person name="Hermosa R."/>
            <person name="Hernandez-Onate M."/>
            <person name="Karaffa L."/>
            <person name="Kosti I."/>
            <person name="Le Crom S."/>
            <person name="Lindquist E."/>
            <person name="Lucas S."/>
            <person name="Luebeck M."/>
            <person name="Luebeck P.S."/>
            <person name="Margeot A."/>
            <person name="Metz B."/>
            <person name="Misra M."/>
            <person name="Nevalainen H."/>
            <person name="Omann M."/>
            <person name="Packer N."/>
            <person name="Perrone G."/>
            <person name="Uresti-Rivera E.E."/>
            <person name="Salamov A."/>
            <person name="Schmoll M."/>
            <person name="Seiboth B."/>
            <person name="Shapiro H."/>
            <person name="Sukno S."/>
            <person name="Tamayo-Ramos J.A."/>
            <person name="Tisch D."/>
            <person name="Wiest A."/>
            <person name="Wilkinson H.H."/>
            <person name="Zhang M."/>
            <person name="Coutinho P.M."/>
            <person name="Kenerley C.M."/>
            <person name="Monte E."/>
            <person name="Baker S.E."/>
            <person name="Grigoriev I.V."/>
        </authorList>
    </citation>
    <scope>NUCLEOTIDE SEQUENCE [LARGE SCALE GENOMIC DNA]</scope>
    <source>
        <strain evidence="12">Gv29-8 / FGSC 10586</strain>
    </source>
</reference>
<dbReference type="GeneID" id="25793266"/>
<dbReference type="InterPro" id="IPR023827">
    <property type="entry name" value="Peptidase_S8_Asp-AS"/>
</dbReference>
<dbReference type="VEuPathDB" id="FungiDB:TRIVIDRAFT_33902"/>
<dbReference type="Pfam" id="PF00082">
    <property type="entry name" value="Peptidase_S8"/>
    <property type="match status" value="1"/>
</dbReference>
<dbReference type="GO" id="GO:0006508">
    <property type="term" value="P:proteolysis"/>
    <property type="evidence" value="ECO:0007669"/>
    <property type="project" value="UniProtKB-KW"/>
</dbReference>
<dbReference type="InterPro" id="IPR050131">
    <property type="entry name" value="Peptidase_S8_subtilisin-like"/>
</dbReference>
<keyword evidence="4 6" id="KW-0378">Hydrolase</keyword>
<name>G9MFA6_HYPVG</name>
<dbReference type="Pfam" id="PF05922">
    <property type="entry name" value="Inhibitor_I9"/>
    <property type="match status" value="1"/>
</dbReference>
<evidence type="ECO:0000256" key="4">
    <source>
        <dbReference type="ARBA" id="ARBA00022801"/>
    </source>
</evidence>
<accession>G9MFA6</accession>
<dbReference type="GO" id="GO:0004252">
    <property type="term" value="F:serine-type endopeptidase activity"/>
    <property type="evidence" value="ECO:0007669"/>
    <property type="project" value="UniProtKB-UniRule"/>
</dbReference>
<dbReference type="EMBL" id="ABDF02000001">
    <property type="protein sequence ID" value="EHK27072.1"/>
    <property type="molecule type" value="Genomic_DNA"/>
</dbReference>
<feature type="domain" description="Inhibitor I9" evidence="10">
    <location>
        <begin position="42"/>
        <end position="119"/>
    </location>
</feature>
<dbReference type="OMA" id="TGINKAH"/>
<dbReference type="OrthoDB" id="206201at2759"/>
<keyword evidence="5 6" id="KW-0720">Serine protease</keyword>
<dbReference type="InterPro" id="IPR036852">
    <property type="entry name" value="Peptidase_S8/S53_dom_sf"/>
</dbReference>
<dbReference type="InterPro" id="IPR034193">
    <property type="entry name" value="PCSK9_ProteinaseK-like"/>
</dbReference>
<dbReference type="InterPro" id="IPR010259">
    <property type="entry name" value="S8pro/Inhibitor_I9"/>
</dbReference>
<evidence type="ECO:0000256" key="7">
    <source>
        <dbReference type="RuleBase" id="RU003355"/>
    </source>
</evidence>
<dbReference type="PANTHER" id="PTHR43806">
    <property type="entry name" value="PEPTIDASE S8"/>
    <property type="match status" value="1"/>
</dbReference>